<dbReference type="SUPFAM" id="SSF52058">
    <property type="entry name" value="L domain-like"/>
    <property type="match status" value="1"/>
</dbReference>
<proteinExistence type="predicted"/>
<organism evidence="2 3">
    <name type="scientific">Molorchus minor</name>
    <dbReference type="NCBI Taxonomy" id="1323400"/>
    <lineage>
        <taxon>Eukaryota</taxon>
        <taxon>Metazoa</taxon>
        <taxon>Ecdysozoa</taxon>
        <taxon>Arthropoda</taxon>
        <taxon>Hexapoda</taxon>
        <taxon>Insecta</taxon>
        <taxon>Pterygota</taxon>
        <taxon>Neoptera</taxon>
        <taxon>Endopterygota</taxon>
        <taxon>Coleoptera</taxon>
        <taxon>Polyphaga</taxon>
        <taxon>Cucujiformia</taxon>
        <taxon>Chrysomeloidea</taxon>
        <taxon>Cerambycidae</taxon>
        <taxon>Lamiinae</taxon>
        <taxon>Monochamini</taxon>
        <taxon>Molorchus</taxon>
    </lineage>
</organism>
<dbReference type="Gene3D" id="3.80.10.10">
    <property type="entry name" value="Ribonuclease Inhibitor"/>
    <property type="match status" value="2"/>
</dbReference>
<protein>
    <recommendedName>
        <fullName evidence="4">Tubulin-specific chaperone cofactor E-like protein</fullName>
    </recommendedName>
</protein>
<dbReference type="PANTHER" id="PTHR15140">
    <property type="entry name" value="TUBULIN-SPECIFIC CHAPERONE E"/>
    <property type="match status" value="1"/>
</dbReference>
<evidence type="ECO:0008006" key="4">
    <source>
        <dbReference type="Google" id="ProtNLM"/>
    </source>
</evidence>
<gene>
    <name evidence="2" type="ORF">NQ317_012720</name>
</gene>
<accession>A0ABQ9IZE3</accession>
<keyword evidence="3" id="KW-1185">Reference proteome</keyword>
<dbReference type="InterPro" id="IPR032675">
    <property type="entry name" value="LRR_dom_sf"/>
</dbReference>
<evidence type="ECO:0000313" key="3">
    <source>
        <dbReference type="Proteomes" id="UP001162164"/>
    </source>
</evidence>
<evidence type="ECO:0000313" key="2">
    <source>
        <dbReference type="EMBL" id="KAJ8968763.1"/>
    </source>
</evidence>
<reference evidence="2" key="1">
    <citation type="journal article" date="2023" name="Insect Mol. Biol.">
        <title>Genome sequencing provides insights into the evolution of gene families encoding plant cell wall-degrading enzymes in longhorned beetles.</title>
        <authorList>
            <person name="Shin N.R."/>
            <person name="Okamura Y."/>
            <person name="Kirsch R."/>
            <person name="Pauchet Y."/>
        </authorList>
    </citation>
    <scope>NUCLEOTIDE SEQUENCE</scope>
    <source>
        <strain evidence="2">MMC_N1</strain>
    </source>
</reference>
<sequence length="349" mass="40500">MPLIAKCAGVEELDLAKNKLNDWPEVFGILQQMPRLKFVNLSFNVLSTPLREVEVDRNMRWQQLKNLVLNSTYICWESVQDILDHLPGLEELHLSHNEYNNVYLYDKKTDSTPTDSENDNHSETCSCPSEEIGHKHSGIRILHFTGNRIDNWEESLEIDQEREEGGACNRNYERTESQPESSNGRSSPHDCFRQLKVINLNSTQLAKWNDIERLSKFPVLECVRVQGCPLWESNEYTEHERRQLLIASLPNVTTLNGGGIITPEEREASERAFIRYYMDKPESDRPERYSELIQIHGKLDPLVNVDLRPEKRGPELMKYPSKRLYSYNIRSGDEIIIDCKKKPGDITNK</sequence>
<dbReference type="PANTHER" id="PTHR15140:SF6">
    <property type="entry name" value="TUBULIN-SPECIFIC CHAPERONE COFACTOR E-LIKE PROTEIN"/>
    <property type="match status" value="1"/>
</dbReference>
<feature type="region of interest" description="Disordered" evidence="1">
    <location>
        <begin position="108"/>
        <end position="129"/>
    </location>
</feature>
<comment type="caution">
    <text evidence="2">The sequence shown here is derived from an EMBL/GenBank/DDBJ whole genome shotgun (WGS) entry which is preliminary data.</text>
</comment>
<dbReference type="EMBL" id="JAPWTJ010001932">
    <property type="protein sequence ID" value="KAJ8968763.1"/>
    <property type="molecule type" value="Genomic_DNA"/>
</dbReference>
<name>A0ABQ9IZE3_9CUCU</name>
<feature type="region of interest" description="Disordered" evidence="1">
    <location>
        <begin position="163"/>
        <end position="188"/>
    </location>
</feature>
<evidence type="ECO:0000256" key="1">
    <source>
        <dbReference type="SAM" id="MobiDB-lite"/>
    </source>
</evidence>
<dbReference type="Proteomes" id="UP001162164">
    <property type="component" value="Unassembled WGS sequence"/>
</dbReference>